<dbReference type="AlphaFoldDB" id="A0A917YY20"/>
<feature type="transmembrane region" description="Helical" evidence="8">
    <location>
        <begin position="155"/>
        <end position="174"/>
    </location>
</feature>
<comment type="caution">
    <text evidence="9">The sequence shown here is derived from an EMBL/GenBank/DDBJ whole genome shotgun (WGS) entry which is preliminary data.</text>
</comment>
<dbReference type="PANTHER" id="PTHR46154">
    <property type="match status" value="1"/>
</dbReference>
<protein>
    <submittedName>
        <fullName evidence="9">Urea transporter</fullName>
    </submittedName>
</protein>
<name>A0A917YY20_9ALTE</name>
<gene>
    <name evidence="9" type="primary">dur3</name>
    <name evidence="9" type="ORF">GCM10010982_14480</name>
</gene>
<feature type="transmembrane region" description="Helical" evidence="8">
    <location>
        <begin position="72"/>
        <end position="94"/>
    </location>
</feature>
<dbReference type="InterPro" id="IPR031155">
    <property type="entry name" value="DUR"/>
</dbReference>
<evidence type="ECO:0000256" key="4">
    <source>
        <dbReference type="ARBA" id="ARBA00022692"/>
    </source>
</evidence>
<keyword evidence="5 8" id="KW-1133">Transmembrane helix</keyword>
<keyword evidence="6 8" id="KW-0472">Membrane</keyword>
<keyword evidence="3" id="KW-0813">Transport</keyword>
<evidence type="ECO:0000256" key="5">
    <source>
        <dbReference type="ARBA" id="ARBA00022989"/>
    </source>
</evidence>
<proteinExistence type="inferred from homology"/>
<dbReference type="InterPro" id="IPR038377">
    <property type="entry name" value="Na/Glc_symporter_sf"/>
</dbReference>
<feature type="transmembrane region" description="Helical" evidence="8">
    <location>
        <begin position="267"/>
        <end position="289"/>
    </location>
</feature>
<dbReference type="Pfam" id="PF00474">
    <property type="entry name" value="SSF"/>
    <property type="match status" value="1"/>
</dbReference>
<dbReference type="Gene3D" id="1.20.1730.10">
    <property type="entry name" value="Sodium/glucose cotransporter"/>
    <property type="match status" value="1"/>
</dbReference>
<feature type="transmembrane region" description="Helical" evidence="8">
    <location>
        <begin position="366"/>
        <end position="383"/>
    </location>
</feature>
<keyword evidence="4 8" id="KW-0812">Transmembrane</keyword>
<dbReference type="PROSITE" id="PS50283">
    <property type="entry name" value="NA_SOLUT_SYMP_3"/>
    <property type="match status" value="1"/>
</dbReference>
<keyword evidence="10" id="KW-1185">Reference proteome</keyword>
<evidence type="ECO:0000256" key="8">
    <source>
        <dbReference type="SAM" id="Phobius"/>
    </source>
</evidence>
<feature type="transmembrane region" description="Helical" evidence="8">
    <location>
        <begin position="41"/>
        <end position="60"/>
    </location>
</feature>
<dbReference type="PANTHER" id="PTHR46154:SF4">
    <property type="entry name" value="UREA ACTIVE TRANSPORTER"/>
    <property type="match status" value="1"/>
</dbReference>
<dbReference type="GO" id="GO:0016020">
    <property type="term" value="C:membrane"/>
    <property type="evidence" value="ECO:0007669"/>
    <property type="project" value="UniProtKB-SubCell"/>
</dbReference>
<evidence type="ECO:0000256" key="2">
    <source>
        <dbReference type="ARBA" id="ARBA00006434"/>
    </source>
</evidence>
<comment type="subcellular location">
    <subcellularLocation>
        <location evidence="1">Membrane</location>
        <topology evidence="1">Multi-pass membrane protein</topology>
    </subcellularLocation>
</comment>
<evidence type="ECO:0000256" key="7">
    <source>
        <dbReference type="RuleBase" id="RU362091"/>
    </source>
</evidence>
<evidence type="ECO:0000256" key="6">
    <source>
        <dbReference type="ARBA" id="ARBA00023136"/>
    </source>
</evidence>
<feature type="transmembrane region" description="Helical" evidence="8">
    <location>
        <begin position="223"/>
        <end position="246"/>
    </location>
</feature>
<evidence type="ECO:0000313" key="10">
    <source>
        <dbReference type="Proteomes" id="UP000606935"/>
    </source>
</evidence>
<evidence type="ECO:0000313" key="9">
    <source>
        <dbReference type="EMBL" id="GGO67610.1"/>
    </source>
</evidence>
<feature type="transmembrane region" description="Helical" evidence="8">
    <location>
        <begin position="12"/>
        <end position="29"/>
    </location>
</feature>
<sequence length="476" mass="51039">MLEAQLDSGLALAILIGFGLLWVAFGWYLGRNNRSIDDYALAGRNVGFAFATATAMATWITSNTTLVAPQLAYQFGVWGMIGYSMAALGLILFAPMAARIKSLMPHGFTSGDFIRTRFGPNAWAVFMLISLFYAMGWLVSLGMAGGILLSSLSDLDYHTGMTAILLICVVYTLLGGLKAVIATDFVQSILILVGVVVIAWFCIDKVGISQIHQNVTNFQPELLNLAFPAAIMFLFNNIFFGIGEIFHSNVWWSRAFAFKGGVGKKAFLTGGLLWLPIPIVTGFVALAALSLNILPPSADMVGPLVAAKLLGGIGAVFVFVVVFSALASSMDSLLAATSDLITQDGYKRLMNPKADSDRLLKVNKRIVIGLGALTWLLCLPKVATLGALLNFTGAFVASAIWPILFGLYHPALTGRFATAAMSLGILCGLTLYFVIGFYVAAISAALVSLLICLAGVYWAPGHFDWRAFKEAEHVSE</sequence>
<dbReference type="RefSeq" id="WP_188692453.1">
    <property type="nucleotide sequence ID" value="NZ_BMLS01000002.1"/>
</dbReference>
<feature type="transmembrane region" description="Helical" evidence="8">
    <location>
        <begin position="441"/>
        <end position="459"/>
    </location>
</feature>
<dbReference type="GO" id="GO:0015204">
    <property type="term" value="F:urea transmembrane transporter activity"/>
    <property type="evidence" value="ECO:0007669"/>
    <property type="project" value="InterPro"/>
</dbReference>
<organism evidence="9 10">
    <name type="scientific">Bowmanella pacifica</name>
    <dbReference type="NCBI Taxonomy" id="502051"/>
    <lineage>
        <taxon>Bacteria</taxon>
        <taxon>Pseudomonadati</taxon>
        <taxon>Pseudomonadota</taxon>
        <taxon>Gammaproteobacteria</taxon>
        <taxon>Alteromonadales</taxon>
        <taxon>Alteromonadaceae</taxon>
        <taxon>Bowmanella</taxon>
    </lineage>
</organism>
<feature type="transmembrane region" description="Helical" evidence="8">
    <location>
        <begin position="181"/>
        <end position="203"/>
    </location>
</feature>
<comment type="similarity">
    <text evidence="2 7">Belongs to the sodium:solute symporter (SSF) (TC 2.A.21) family.</text>
</comment>
<feature type="transmembrane region" description="Helical" evidence="8">
    <location>
        <begin position="123"/>
        <end position="149"/>
    </location>
</feature>
<dbReference type="EMBL" id="BMLS01000002">
    <property type="protein sequence ID" value="GGO67610.1"/>
    <property type="molecule type" value="Genomic_DNA"/>
</dbReference>
<feature type="transmembrane region" description="Helical" evidence="8">
    <location>
        <begin position="416"/>
        <end position="435"/>
    </location>
</feature>
<accession>A0A917YY20</accession>
<evidence type="ECO:0000256" key="1">
    <source>
        <dbReference type="ARBA" id="ARBA00004141"/>
    </source>
</evidence>
<reference evidence="9" key="1">
    <citation type="journal article" date="2014" name="Int. J. Syst. Evol. Microbiol.">
        <title>Complete genome sequence of Corynebacterium casei LMG S-19264T (=DSM 44701T), isolated from a smear-ripened cheese.</title>
        <authorList>
            <consortium name="US DOE Joint Genome Institute (JGI-PGF)"/>
            <person name="Walter F."/>
            <person name="Albersmeier A."/>
            <person name="Kalinowski J."/>
            <person name="Ruckert C."/>
        </authorList>
    </citation>
    <scope>NUCLEOTIDE SEQUENCE</scope>
    <source>
        <strain evidence="9">CGMCC 1.7086</strain>
    </source>
</reference>
<evidence type="ECO:0000256" key="3">
    <source>
        <dbReference type="ARBA" id="ARBA00022448"/>
    </source>
</evidence>
<dbReference type="InterPro" id="IPR001734">
    <property type="entry name" value="Na/solute_symporter"/>
</dbReference>
<dbReference type="Proteomes" id="UP000606935">
    <property type="component" value="Unassembled WGS sequence"/>
</dbReference>
<feature type="transmembrane region" description="Helical" evidence="8">
    <location>
        <begin position="309"/>
        <end position="327"/>
    </location>
</feature>
<reference evidence="9" key="2">
    <citation type="submission" date="2020-09" db="EMBL/GenBank/DDBJ databases">
        <authorList>
            <person name="Sun Q."/>
            <person name="Zhou Y."/>
        </authorList>
    </citation>
    <scope>NUCLEOTIDE SEQUENCE</scope>
    <source>
        <strain evidence="9">CGMCC 1.7086</strain>
    </source>
</reference>